<dbReference type="PANTHER" id="PTHR31126">
    <property type="entry name" value="TYROSINE-PROTEIN PHOSPHATASE"/>
    <property type="match status" value="1"/>
</dbReference>
<dbReference type="Gene3D" id="3.90.190.10">
    <property type="entry name" value="Protein tyrosine phosphatase superfamily"/>
    <property type="match status" value="1"/>
</dbReference>
<dbReference type="GO" id="GO:0004721">
    <property type="term" value="F:phosphoprotein phosphatase activity"/>
    <property type="evidence" value="ECO:0007669"/>
    <property type="project" value="InterPro"/>
</dbReference>
<dbReference type="EMBL" id="CAFBOL010000012">
    <property type="protein sequence ID" value="CAB4979480.1"/>
    <property type="molecule type" value="Genomic_DNA"/>
</dbReference>
<dbReference type="AlphaFoldDB" id="A0A6J6T6S4"/>
<name>A0A6J6T6S4_9ZZZZ</name>
<protein>
    <submittedName>
        <fullName evidence="2">Unannotated protein</fullName>
    </submittedName>
</protein>
<evidence type="ECO:0000313" key="5">
    <source>
        <dbReference type="EMBL" id="CAB4979480.1"/>
    </source>
</evidence>
<dbReference type="EMBL" id="CAFAAV010000015">
    <property type="protein sequence ID" value="CAB4804642.1"/>
    <property type="molecule type" value="Genomic_DNA"/>
</dbReference>
<dbReference type="InterPro" id="IPR016130">
    <property type="entry name" value="Tyr_Pase_AS"/>
</dbReference>
<dbReference type="PANTHER" id="PTHR31126:SF1">
    <property type="entry name" value="TYROSINE SPECIFIC PROTEIN PHOSPHATASES DOMAIN-CONTAINING PROTEIN"/>
    <property type="match status" value="1"/>
</dbReference>
<evidence type="ECO:0000313" key="4">
    <source>
        <dbReference type="EMBL" id="CAB4955240.1"/>
    </source>
</evidence>
<gene>
    <name evidence="2" type="ORF">UFOPK2656_03006</name>
    <name evidence="3" type="ORF">UFOPK3099_00334</name>
    <name evidence="4" type="ORF">UFOPK3651_03127</name>
    <name evidence="5" type="ORF">UFOPK3931_00710</name>
    <name evidence="1" type="ORF">UFOPK4189_02796</name>
</gene>
<dbReference type="EMBL" id="CAESGF010000023">
    <property type="protein sequence ID" value="CAB4365037.1"/>
    <property type="molecule type" value="Genomic_DNA"/>
</dbReference>
<sequence>MSLHALPDVRDPRRVITLDAVHNFRDMGGYPTADGRTTKWRRLFRADALYRLRGDDVDTVRPLGLRTVIDLRTPEELELRGRFPIDEHPVDFHHIDVMDTTWDRSDDDLEDVVAFLTSAYERMLHQLPDRFAEAIERLGAPDALPAVFHCAAGKDRTGVTAMLVLGALGVPSEYIAADYALTAEGTARSLAWAQRESPELWERLADTPSAWMASEPEAMLRVIAHIEAAHGSVRNYVLHIGVQPATLDRLASELLE</sequence>
<dbReference type="InterPro" id="IPR026893">
    <property type="entry name" value="Tyr/Ser_Pase_IphP-type"/>
</dbReference>
<dbReference type="PROSITE" id="PS00383">
    <property type="entry name" value="TYR_PHOSPHATASE_1"/>
    <property type="match status" value="1"/>
</dbReference>
<accession>A0A6J6T6S4</accession>
<dbReference type="EMBL" id="CAEZYF010000027">
    <property type="protein sequence ID" value="CAB4742583.1"/>
    <property type="molecule type" value="Genomic_DNA"/>
</dbReference>
<evidence type="ECO:0000313" key="3">
    <source>
        <dbReference type="EMBL" id="CAB4804642.1"/>
    </source>
</evidence>
<dbReference type="SUPFAM" id="SSF52799">
    <property type="entry name" value="(Phosphotyrosine protein) phosphatases II"/>
    <property type="match status" value="1"/>
</dbReference>
<dbReference type="InterPro" id="IPR029021">
    <property type="entry name" value="Prot-tyrosine_phosphatase-like"/>
</dbReference>
<dbReference type="Pfam" id="PF13350">
    <property type="entry name" value="Y_phosphatase3"/>
    <property type="match status" value="1"/>
</dbReference>
<evidence type="ECO:0000313" key="2">
    <source>
        <dbReference type="EMBL" id="CAB4742583.1"/>
    </source>
</evidence>
<dbReference type="EMBL" id="CAFBMT010000030">
    <property type="protein sequence ID" value="CAB4955240.1"/>
    <property type="molecule type" value="Genomic_DNA"/>
</dbReference>
<evidence type="ECO:0000313" key="1">
    <source>
        <dbReference type="EMBL" id="CAB4365037.1"/>
    </source>
</evidence>
<organism evidence="2">
    <name type="scientific">freshwater metagenome</name>
    <dbReference type="NCBI Taxonomy" id="449393"/>
    <lineage>
        <taxon>unclassified sequences</taxon>
        <taxon>metagenomes</taxon>
        <taxon>ecological metagenomes</taxon>
    </lineage>
</organism>
<reference evidence="2" key="1">
    <citation type="submission" date="2020-05" db="EMBL/GenBank/DDBJ databases">
        <authorList>
            <person name="Chiriac C."/>
            <person name="Salcher M."/>
            <person name="Ghai R."/>
            <person name="Kavagutti S V."/>
        </authorList>
    </citation>
    <scope>NUCLEOTIDE SEQUENCE</scope>
</reference>
<proteinExistence type="predicted"/>